<accession>A0A9X0DEV6</accession>
<evidence type="ECO:0000313" key="2">
    <source>
        <dbReference type="Proteomes" id="UP001152300"/>
    </source>
</evidence>
<gene>
    <name evidence="1" type="ORF">OCU04_012429</name>
</gene>
<name>A0A9X0DEV6_9HELO</name>
<organism evidence="1 2">
    <name type="scientific">Sclerotinia nivalis</name>
    <dbReference type="NCBI Taxonomy" id="352851"/>
    <lineage>
        <taxon>Eukaryota</taxon>
        <taxon>Fungi</taxon>
        <taxon>Dikarya</taxon>
        <taxon>Ascomycota</taxon>
        <taxon>Pezizomycotina</taxon>
        <taxon>Leotiomycetes</taxon>
        <taxon>Helotiales</taxon>
        <taxon>Sclerotiniaceae</taxon>
        <taxon>Sclerotinia</taxon>
    </lineage>
</organism>
<evidence type="ECO:0000313" key="1">
    <source>
        <dbReference type="EMBL" id="KAJ8058233.1"/>
    </source>
</evidence>
<comment type="caution">
    <text evidence="1">The sequence shown here is derived from an EMBL/GenBank/DDBJ whole genome shotgun (WGS) entry which is preliminary data.</text>
</comment>
<proteinExistence type="predicted"/>
<sequence>MIEKIRIRIRVPKSPTNHTINSNHYHPLTKGFQLVPPLHQYSVNQTVQNQILRIGSVITPKDPFIQKFDTRQDYLYNDVSTVVLEDNLEAQGIRRRVTYQAQWEKRKEKKRESVLHARIDTVRIQHQINMVTLLACVT</sequence>
<dbReference type="EMBL" id="JAPEIS010000016">
    <property type="protein sequence ID" value="KAJ8058233.1"/>
    <property type="molecule type" value="Genomic_DNA"/>
</dbReference>
<dbReference type="AlphaFoldDB" id="A0A9X0DEV6"/>
<protein>
    <submittedName>
        <fullName evidence="1">Uncharacterized protein</fullName>
    </submittedName>
</protein>
<reference evidence="1" key="1">
    <citation type="submission" date="2022-11" db="EMBL/GenBank/DDBJ databases">
        <title>Genome Resource of Sclerotinia nivalis Strain SnTB1, a Plant Pathogen Isolated from American Ginseng.</title>
        <authorList>
            <person name="Fan S."/>
        </authorList>
    </citation>
    <scope>NUCLEOTIDE SEQUENCE</scope>
    <source>
        <strain evidence="1">SnTB1</strain>
    </source>
</reference>
<keyword evidence="2" id="KW-1185">Reference proteome</keyword>
<dbReference type="Proteomes" id="UP001152300">
    <property type="component" value="Unassembled WGS sequence"/>
</dbReference>